<gene>
    <name evidence="11" type="primary">Dwil\GK13770</name>
    <name evidence="11" type="ORF">Dwil_GK13770</name>
</gene>
<evidence type="ECO:0000256" key="7">
    <source>
        <dbReference type="RuleBase" id="RU003894"/>
    </source>
</evidence>
<name>B4NIM8_DROWI</name>
<dbReference type="InterPro" id="IPR005818">
    <property type="entry name" value="Histone_H1/H5_H15"/>
</dbReference>
<feature type="domain" description="H15" evidence="10">
    <location>
        <begin position="47"/>
        <end position="118"/>
    </location>
</feature>
<evidence type="ECO:0000256" key="6">
    <source>
        <dbReference type="ARBA" id="ARBA00023242"/>
    </source>
</evidence>
<dbReference type="PANTHER" id="PTHR11467:SF36">
    <property type="entry name" value="HISTONE 24-RELATED"/>
    <property type="match status" value="1"/>
</dbReference>
<evidence type="ECO:0000256" key="9">
    <source>
        <dbReference type="SAM" id="SignalP"/>
    </source>
</evidence>
<feature type="region of interest" description="Disordered" evidence="8">
    <location>
        <begin position="162"/>
        <end position="223"/>
    </location>
</feature>
<keyword evidence="4 7" id="KW-0158">Chromosome</keyword>
<organism evidence="11 12">
    <name type="scientific">Drosophila willistoni</name>
    <name type="common">Fruit fly</name>
    <dbReference type="NCBI Taxonomy" id="7260"/>
    <lineage>
        <taxon>Eukaryota</taxon>
        <taxon>Metazoa</taxon>
        <taxon>Ecdysozoa</taxon>
        <taxon>Arthropoda</taxon>
        <taxon>Hexapoda</taxon>
        <taxon>Insecta</taxon>
        <taxon>Pterygota</taxon>
        <taxon>Neoptera</taxon>
        <taxon>Endopterygota</taxon>
        <taxon>Diptera</taxon>
        <taxon>Brachycera</taxon>
        <taxon>Muscomorpha</taxon>
        <taxon>Ephydroidea</taxon>
        <taxon>Drosophilidae</taxon>
        <taxon>Drosophila</taxon>
        <taxon>Sophophora</taxon>
    </lineage>
</organism>
<dbReference type="AlphaFoldDB" id="B4NIM8"/>
<evidence type="ECO:0000259" key="10">
    <source>
        <dbReference type="PROSITE" id="PS51504"/>
    </source>
</evidence>
<dbReference type="PANTHER" id="PTHR11467">
    <property type="entry name" value="HISTONE H1"/>
    <property type="match status" value="1"/>
</dbReference>
<dbReference type="InterPro" id="IPR005819">
    <property type="entry name" value="H1/H5"/>
</dbReference>
<dbReference type="FunCoup" id="B4NIM8">
    <property type="interactions" value="32"/>
</dbReference>
<feature type="compositionally biased region" description="Basic residues" evidence="8">
    <location>
        <begin position="269"/>
        <end position="281"/>
    </location>
</feature>
<dbReference type="GO" id="GO:0000786">
    <property type="term" value="C:nucleosome"/>
    <property type="evidence" value="ECO:0007669"/>
    <property type="project" value="InterPro"/>
</dbReference>
<dbReference type="SMART" id="SM00526">
    <property type="entry name" value="H15"/>
    <property type="match status" value="1"/>
</dbReference>
<dbReference type="Pfam" id="PF00538">
    <property type="entry name" value="Linker_histone"/>
    <property type="match status" value="1"/>
</dbReference>
<dbReference type="KEGG" id="dwi:6650979"/>
<keyword evidence="6 7" id="KW-0539">Nucleus</keyword>
<dbReference type="Gene3D" id="1.10.10.10">
    <property type="entry name" value="Winged helix-like DNA-binding domain superfamily/Winged helix DNA-binding domain"/>
    <property type="match status" value="1"/>
</dbReference>
<dbReference type="OrthoDB" id="10070354at2759"/>
<dbReference type="PRINTS" id="PR00624">
    <property type="entry name" value="HISTONEH5"/>
</dbReference>
<evidence type="ECO:0000256" key="4">
    <source>
        <dbReference type="ARBA" id="ARBA00022454"/>
    </source>
</evidence>
<dbReference type="GO" id="GO:0030261">
    <property type="term" value="P:chromosome condensation"/>
    <property type="evidence" value="ECO:0007669"/>
    <property type="project" value="TreeGrafter"/>
</dbReference>
<dbReference type="GO" id="GO:0006334">
    <property type="term" value="P:nucleosome assembly"/>
    <property type="evidence" value="ECO:0007669"/>
    <property type="project" value="InterPro"/>
</dbReference>
<dbReference type="PROSITE" id="PS51504">
    <property type="entry name" value="H15"/>
    <property type="match status" value="1"/>
</dbReference>
<comment type="subcellular location">
    <subcellularLocation>
        <location evidence="3">Chromosome</location>
    </subcellularLocation>
    <subcellularLocation>
        <location evidence="2 7">Nucleus</location>
    </subcellularLocation>
</comment>
<evidence type="ECO:0000313" key="11">
    <source>
        <dbReference type="EMBL" id="EDW83742.2"/>
    </source>
</evidence>
<comment type="function">
    <text evidence="1">Histones H1 are necessary for the condensation of nucleosome chains into higher-order structures.</text>
</comment>
<proteinExistence type="inferred from homology"/>
<evidence type="ECO:0000256" key="5">
    <source>
        <dbReference type="ARBA" id="ARBA00023125"/>
    </source>
</evidence>
<dbReference type="GO" id="GO:0045910">
    <property type="term" value="P:negative regulation of DNA recombination"/>
    <property type="evidence" value="ECO:0007669"/>
    <property type="project" value="TreeGrafter"/>
</dbReference>
<keyword evidence="9" id="KW-0732">Signal</keyword>
<dbReference type="SUPFAM" id="SSF46785">
    <property type="entry name" value="Winged helix' DNA-binding domain"/>
    <property type="match status" value="1"/>
</dbReference>
<dbReference type="GO" id="GO:0031492">
    <property type="term" value="F:nucleosomal DNA binding"/>
    <property type="evidence" value="ECO:0007669"/>
    <property type="project" value="TreeGrafter"/>
</dbReference>
<feature type="compositionally biased region" description="Low complexity" evidence="8">
    <location>
        <begin position="198"/>
        <end position="209"/>
    </location>
</feature>
<dbReference type="GO" id="GO:0003690">
    <property type="term" value="F:double-stranded DNA binding"/>
    <property type="evidence" value="ECO:0007669"/>
    <property type="project" value="TreeGrafter"/>
</dbReference>
<dbReference type="Proteomes" id="UP000007798">
    <property type="component" value="Unassembled WGS sequence"/>
</dbReference>
<feature type="compositionally biased region" description="Basic and acidic residues" evidence="8">
    <location>
        <begin position="174"/>
        <end position="195"/>
    </location>
</feature>
<comment type="similarity">
    <text evidence="7">Belongs to the histone H1/H5 family.</text>
</comment>
<protein>
    <recommendedName>
        <fullName evidence="10">H15 domain-containing protein</fullName>
    </recommendedName>
</protein>
<keyword evidence="5 7" id="KW-0238">DNA-binding</keyword>
<sequence length="281" mass="30583">MFFFFLIMIETKLSEQLSSIYPTPPPEDGDDDSPVEDEANKLMAIKKHPPLAKLILSAIESENKRGGSSAIAIAKYIKSTDYVVKDDKRFNKIVLKALKLAIGRGQVEQVKKSFKLTVQAKNESKAIQKMKLKKEKKLEKEKKLMEKKKVIKDKPIATADLAQTTEAKKAKKTKPSERKTGQAKKPKAEASEGKSKKAAAASTSAVGKKNTSRKSIGTLAKPKGTKAKLNRLSIKKLVAAKDVPSGEEDMPDGLALASSTPQMTPITKGKGKRAAPRATKA</sequence>
<dbReference type="HOGENOM" id="CLU_1361728_0_0_1"/>
<dbReference type="GO" id="GO:0030527">
    <property type="term" value="F:structural constituent of chromatin"/>
    <property type="evidence" value="ECO:0007669"/>
    <property type="project" value="InterPro"/>
</dbReference>
<feature type="signal peptide" evidence="9">
    <location>
        <begin position="1"/>
        <end position="16"/>
    </location>
</feature>
<dbReference type="CDD" id="cd00073">
    <property type="entry name" value="H15"/>
    <property type="match status" value="1"/>
</dbReference>
<keyword evidence="12" id="KW-1185">Reference proteome</keyword>
<evidence type="ECO:0000256" key="2">
    <source>
        <dbReference type="ARBA" id="ARBA00004123"/>
    </source>
</evidence>
<evidence type="ECO:0000256" key="3">
    <source>
        <dbReference type="ARBA" id="ARBA00004286"/>
    </source>
</evidence>
<dbReference type="InterPro" id="IPR036390">
    <property type="entry name" value="WH_DNA-bd_sf"/>
</dbReference>
<evidence type="ECO:0000256" key="8">
    <source>
        <dbReference type="SAM" id="MobiDB-lite"/>
    </source>
</evidence>
<evidence type="ECO:0000256" key="1">
    <source>
        <dbReference type="ARBA" id="ARBA00002809"/>
    </source>
</evidence>
<evidence type="ECO:0000313" key="12">
    <source>
        <dbReference type="Proteomes" id="UP000007798"/>
    </source>
</evidence>
<accession>B4NIM8</accession>
<dbReference type="EMBL" id="CH964272">
    <property type="protein sequence ID" value="EDW83742.2"/>
    <property type="molecule type" value="Genomic_DNA"/>
</dbReference>
<dbReference type="InterPro" id="IPR036388">
    <property type="entry name" value="WH-like_DNA-bd_sf"/>
</dbReference>
<reference evidence="11 12" key="1">
    <citation type="journal article" date="2007" name="Nature">
        <title>Evolution of genes and genomes on the Drosophila phylogeny.</title>
        <authorList>
            <consortium name="Drosophila 12 Genomes Consortium"/>
            <person name="Clark A.G."/>
            <person name="Eisen M.B."/>
            <person name="Smith D.R."/>
            <person name="Bergman C.M."/>
            <person name="Oliver B."/>
            <person name="Markow T.A."/>
            <person name="Kaufman T.C."/>
            <person name="Kellis M."/>
            <person name="Gelbart W."/>
            <person name="Iyer V.N."/>
            <person name="Pollard D.A."/>
            <person name="Sackton T.B."/>
            <person name="Larracuente A.M."/>
            <person name="Singh N.D."/>
            <person name="Abad J.P."/>
            <person name="Abt D.N."/>
            <person name="Adryan B."/>
            <person name="Aguade M."/>
            <person name="Akashi H."/>
            <person name="Anderson W.W."/>
            <person name="Aquadro C.F."/>
            <person name="Ardell D.H."/>
            <person name="Arguello R."/>
            <person name="Artieri C.G."/>
            <person name="Barbash D.A."/>
            <person name="Barker D."/>
            <person name="Barsanti P."/>
            <person name="Batterham P."/>
            <person name="Batzoglou S."/>
            <person name="Begun D."/>
            <person name="Bhutkar A."/>
            <person name="Blanco E."/>
            <person name="Bosak S.A."/>
            <person name="Bradley R.K."/>
            <person name="Brand A.D."/>
            <person name="Brent M.R."/>
            <person name="Brooks A.N."/>
            <person name="Brown R.H."/>
            <person name="Butlin R.K."/>
            <person name="Caggese C."/>
            <person name="Calvi B.R."/>
            <person name="Bernardo de Carvalho A."/>
            <person name="Caspi A."/>
            <person name="Castrezana S."/>
            <person name="Celniker S.E."/>
            <person name="Chang J.L."/>
            <person name="Chapple C."/>
            <person name="Chatterji S."/>
            <person name="Chinwalla A."/>
            <person name="Civetta A."/>
            <person name="Clifton S.W."/>
            <person name="Comeron J.M."/>
            <person name="Costello J.C."/>
            <person name="Coyne J.A."/>
            <person name="Daub J."/>
            <person name="David R.G."/>
            <person name="Delcher A.L."/>
            <person name="Delehaunty K."/>
            <person name="Do C.B."/>
            <person name="Ebling H."/>
            <person name="Edwards K."/>
            <person name="Eickbush T."/>
            <person name="Evans J.D."/>
            <person name="Filipski A."/>
            <person name="Findeiss S."/>
            <person name="Freyhult E."/>
            <person name="Fulton L."/>
            <person name="Fulton R."/>
            <person name="Garcia A.C."/>
            <person name="Gardiner A."/>
            <person name="Garfield D.A."/>
            <person name="Garvin B.E."/>
            <person name="Gibson G."/>
            <person name="Gilbert D."/>
            <person name="Gnerre S."/>
            <person name="Godfrey J."/>
            <person name="Good R."/>
            <person name="Gotea V."/>
            <person name="Gravely B."/>
            <person name="Greenberg A.J."/>
            <person name="Griffiths-Jones S."/>
            <person name="Gross S."/>
            <person name="Guigo R."/>
            <person name="Gustafson E.A."/>
            <person name="Haerty W."/>
            <person name="Hahn M.W."/>
            <person name="Halligan D.L."/>
            <person name="Halpern A.L."/>
            <person name="Halter G.M."/>
            <person name="Han M.V."/>
            <person name="Heger A."/>
            <person name="Hillier L."/>
            <person name="Hinrichs A.S."/>
            <person name="Holmes I."/>
            <person name="Hoskins R.A."/>
            <person name="Hubisz M.J."/>
            <person name="Hultmark D."/>
            <person name="Huntley M.A."/>
            <person name="Jaffe D.B."/>
            <person name="Jagadeeshan S."/>
            <person name="Jeck W.R."/>
            <person name="Johnson J."/>
            <person name="Jones C.D."/>
            <person name="Jordan W.C."/>
            <person name="Karpen G.H."/>
            <person name="Kataoka E."/>
            <person name="Keightley P.D."/>
            <person name="Kheradpour P."/>
            <person name="Kirkness E.F."/>
            <person name="Koerich L.B."/>
            <person name="Kristiansen K."/>
            <person name="Kudrna D."/>
            <person name="Kulathinal R.J."/>
            <person name="Kumar S."/>
            <person name="Kwok R."/>
            <person name="Lander E."/>
            <person name="Langley C.H."/>
            <person name="Lapoint R."/>
            <person name="Lazzaro B.P."/>
            <person name="Lee S.J."/>
            <person name="Levesque L."/>
            <person name="Li R."/>
            <person name="Lin C.F."/>
            <person name="Lin M.F."/>
            <person name="Lindblad-Toh K."/>
            <person name="Llopart A."/>
            <person name="Long M."/>
            <person name="Low L."/>
            <person name="Lozovsky E."/>
            <person name="Lu J."/>
            <person name="Luo M."/>
            <person name="Machado C.A."/>
            <person name="Makalowski W."/>
            <person name="Marzo M."/>
            <person name="Matsuda M."/>
            <person name="Matzkin L."/>
            <person name="McAllister B."/>
            <person name="McBride C.S."/>
            <person name="McKernan B."/>
            <person name="McKernan K."/>
            <person name="Mendez-Lago M."/>
            <person name="Minx P."/>
            <person name="Mollenhauer M.U."/>
            <person name="Montooth K."/>
            <person name="Mount S.M."/>
            <person name="Mu X."/>
            <person name="Myers E."/>
            <person name="Negre B."/>
            <person name="Newfeld S."/>
            <person name="Nielsen R."/>
            <person name="Noor M.A."/>
            <person name="O'Grady P."/>
            <person name="Pachter L."/>
            <person name="Papaceit M."/>
            <person name="Parisi M.J."/>
            <person name="Parisi M."/>
            <person name="Parts L."/>
            <person name="Pedersen J.S."/>
            <person name="Pesole G."/>
            <person name="Phillippy A.M."/>
            <person name="Ponting C.P."/>
            <person name="Pop M."/>
            <person name="Porcelli D."/>
            <person name="Powell J.R."/>
            <person name="Prohaska S."/>
            <person name="Pruitt K."/>
            <person name="Puig M."/>
            <person name="Quesneville H."/>
            <person name="Ram K.R."/>
            <person name="Rand D."/>
            <person name="Rasmussen M.D."/>
            <person name="Reed L.K."/>
            <person name="Reenan R."/>
            <person name="Reily A."/>
            <person name="Remington K.A."/>
            <person name="Rieger T.T."/>
            <person name="Ritchie M.G."/>
            <person name="Robin C."/>
            <person name="Rogers Y.H."/>
            <person name="Rohde C."/>
            <person name="Rozas J."/>
            <person name="Rubenfield M.J."/>
            <person name="Ruiz A."/>
            <person name="Russo S."/>
            <person name="Salzberg S.L."/>
            <person name="Sanchez-Gracia A."/>
            <person name="Saranga D.J."/>
            <person name="Sato H."/>
            <person name="Schaeffer S.W."/>
            <person name="Schatz M.C."/>
            <person name="Schlenke T."/>
            <person name="Schwartz R."/>
            <person name="Segarra C."/>
            <person name="Singh R.S."/>
            <person name="Sirot L."/>
            <person name="Sirota M."/>
            <person name="Sisneros N.B."/>
            <person name="Smith C.D."/>
            <person name="Smith T.F."/>
            <person name="Spieth J."/>
            <person name="Stage D.E."/>
            <person name="Stark A."/>
            <person name="Stephan W."/>
            <person name="Strausberg R.L."/>
            <person name="Strempel S."/>
            <person name="Sturgill D."/>
            <person name="Sutton G."/>
            <person name="Sutton G.G."/>
            <person name="Tao W."/>
            <person name="Teichmann S."/>
            <person name="Tobari Y.N."/>
            <person name="Tomimura Y."/>
            <person name="Tsolas J.M."/>
            <person name="Valente V.L."/>
            <person name="Venter E."/>
            <person name="Venter J.C."/>
            <person name="Vicario S."/>
            <person name="Vieira F.G."/>
            <person name="Vilella A.J."/>
            <person name="Villasante A."/>
            <person name="Walenz B."/>
            <person name="Wang J."/>
            <person name="Wasserman M."/>
            <person name="Watts T."/>
            <person name="Wilson D."/>
            <person name="Wilson R.K."/>
            <person name="Wing R.A."/>
            <person name="Wolfner M.F."/>
            <person name="Wong A."/>
            <person name="Wong G.K."/>
            <person name="Wu C.I."/>
            <person name="Wu G."/>
            <person name="Yamamoto D."/>
            <person name="Yang H.P."/>
            <person name="Yang S.P."/>
            <person name="Yorke J.A."/>
            <person name="Yoshida K."/>
            <person name="Zdobnov E."/>
            <person name="Zhang P."/>
            <person name="Zhang Y."/>
            <person name="Zimin A.V."/>
            <person name="Baldwin J."/>
            <person name="Abdouelleil A."/>
            <person name="Abdulkadir J."/>
            <person name="Abebe A."/>
            <person name="Abera B."/>
            <person name="Abreu J."/>
            <person name="Acer S.C."/>
            <person name="Aftuck L."/>
            <person name="Alexander A."/>
            <person name="An P."/>
            <person name="Anderson E."/>
            <person name="Anderson S."/>
            <person name="Arachi H."/>
            <person name="Azer M."/>
            <person name="Bachantsang P."/>
            <person name="Barry A."/>
            <person name="Bayul T."/>
            <person name="Berlin A."/>
            <person name="Bessette D."/>
            <person name="Bloom T."/>
            <person name="Blye J."/>
            <person name="Boguslavskiy L."/>
            <person name="Bonnet C."/>
            <person name="Boukhgalter B."/>
            <person name="Bourzgui I."/>
            <person name="Brown A."/>
            <person name="Cahill P."/>
            <person name="Channer S."/>
            <person name="Cheshatsang Y."/>
            <person name="Chuda L."/>
            <person name="Citroen M."/>
            <person name="Collymore A."/>
            <person name="Cooke P."/>
            <person name="Costello M."/>
            <person name="D'Aco K."/>
            <person name="Daza R."/>
            <person name="De Haan G."/>
            <person name="DeGray S."/>
            <person name="DeMaso C."/>
            <person name="Dhargay N."/>
            <person name="Dooley K."/>
            <person name="Dooley E."/>
            <person name="Doricent M."/>
            <person name="Dorje P."/>
            <person name="Dorjee K."/>
            <person name="Dupes A."/>
            <person name="Elong R."/>
            <person name="Falk J."/>
            <person name="Farina A."/>
            <person name="Faro S."/>
            <person name="Ferguson D."/>
            <person name="Fisher S."/>
            <person name="Foley C.D."/>
            <person name="Franke A."/>
            <person name="Friedrich D."/>
            <person name="Gadbois L."/>
            <person name="Gearin G."/>
            <person name="Gearin C.R."/>
            <person name="Giannoukos G."/>
            <person name="Goode T."/>
            <person name="Graham J."/>
            <person name="Grandbois E."/>
            <person name="Grewal S."/>
            <person name="Gyaltsen K."/>
            <person name="Hafez N."/>
            <person name="Hagos B."/>
            <person name="Hall J."/>
            <person name="Henson C."/>
            <person name="Hollinger A."/>
            <person name="Honan T."/>
            <person name="Huard M.D."/>
            <person name="Hughes L."/>
            <person name="Hurhula B."/>
            <person name="Husby M.E."/>
            <person name="Kamat A."/>
            <person name="Kanga B."/>
            <person name="Kashin S."/>
            <person name="Khazanovich D."/>
            <person name="Kisner P."/>
            <person name="Lance K."/>
            <person name="Lara M."/>
            <person name="Lee W."/>
            <person name="Lennon N."/>
            <person name="Letendre F."/>
            <person name="LeVine R."/>
            <person name="Lipovsky A."/>
            <person name="Liu X."/>
            <person name="Liu J."/>
            <person name="Liu S."/>
            <person name="Lokyitsang T."/>
            <person name="Lokyitsang Y."/>
            <person name="Lubonja R."/>
            <person name="Lui A."/>
            <person name="MacDonald P."/>
            <person name="Magnisalis V."/>
            <person name="Maru K."/>
            <person name="Matthews C."/>
            <person name="McCusker W."/>
            <person name="McDonough S."/>
            <person name="Mehta T."/>
            <person name="Meldrim J."/>
            <person name="Meneus L."/>
            <person name="Mihai O."/>
            <person name="Mihalev A."/>
            <person name="Mihova T."/>
            <person name="Mittelman R."/>
            <person name="Mlenga V."/>
            <person name="Montmayeur A."/>
            <person name="Mulrain L."/>
            <person name="Navidi A."/>
            <person name="Naylor J."/>
            <person name="Negash T."/>
            <person name="Nguyen T."/>
            <person name="Nguyen N."/>
            <person name="Nicol R."/>
            <person name="Norbu C."/>
            <person name="Norbu N."/>
            <person name="Novod N."/>
            <person name="O'Neill B."/>
            <person name="Osman S."/>
            <person name="Markiewicz E."/>
            <person name="Oyono O.L."/>
            <person name="Patti C."/>
            <person name="Phunkhang P."/>
            <person name="Pierre F."/>
            <person name="Priest M."/>
            <person name="Raghuraman S."/>
            <person name="Rege F."/>
            <person name="Reyes R."/>
            <person name="Rise C."/>
            <person name="Rogov P."/>
            <person name="Ross K."/>
            <person name="Ryan E."/>
            <person name="Settipalli S."/>
            <person name="Shea T."/>
            <person name="Sherpa N."/>
            <person name="Shi L."/>
            <person name="Shih D."/>
            <person name="Sparrow T."/>
            <person name="Spaulding J."/>
            <person name="Stalker J."/>
            <person name="Stange-Thomann N."/>
            <person name="Stavropoulos S."/>
            <person name="Stone C."/>
            <person name="Strader C."/>
            <person name="Tesfaye S."/>
            <person name="Thomson T."/>
            <person name="Thoulutsang Y."/>
            <person name="Thoulutsang D."/>
            <person name="Topham K."/>
            <person name="Topping I."/>
            <person name="Tsamla T."/>
            <person name="Vassiliev H."/>
            <person name="Vo A."/>
            <person name="Wangchuk T."/>
            <person name="Wangdi T."/>
            <person name="Weiand M."/>
            <person name="Wilkinson J."/>
            <person name="Wilson A."/>
            <person name="Yadav S."/>
            <person name="Young G."/>
            <person name="Yu Q."/>
            <person name="Zembek L."/>
            <person name="Zhong D."/>
            <person name="Zimmer A."/>
            <person name="Zwirko Z."/>
            <person name="Jaffe D.B."/>
            <person name="Alvarez P."/>
            <person name="Brockman W."/>
            <person name="Butler J."/>
            <person name="Chin C."/>
            <person name="Gnerre S."/>
            <person name="Grabherr M."/>
            <person name="Kleber M."/>
            <person name="Mauceli E."/>
            <person name="MacCallum I."/>
        </authorList>
    </citation>
    <scope>NUCLEOTIDE SEQUENCE [LARGE SCALE GENOMIC DNA]</scope>
    <source>
        <strain evidence="12">Tucson 14030-0811.24</strain>
    </source>
</reference>
<dbReference type="InParanoid" id="B4NIM8"/>
<feature type="chain" id="PRO_5006458455" description="H15 domain-containing protein" evidence="9">
    <location>
        <begin position="17"/>
        <end position="281"/>
    </location>
</feature>
<feature type="region of interest" description="Disordered" evidence="8">
    <location>
        <begin position="243"/>
        <end position="281"/>
    </location>
</feature>
<dbReference type="STRING" id="7260.B4NIM8"/>
<dbReference type="GO" id="GO:0005634">
    <property type="term" value="C:nucleus"/>
    <property type="evidence" value="ECO:0007669"/>
    <property type="project" value="UniProtKB-SubCell"/>
</dbReference>